<protein>
    <submittedName>
        <fullName evidence="2">Uncharacterized protein</fullName>
    </submittedName>
</protein>
<reference evidence="2 3" key="1">
    <citation type="journal article" date="2016" name="Nat. Commun.">
        <title>Thousands of microbial genomes shed light on interconnected biogeochemical processes in an aquifer system.</title>
        <authorList>
            <person name="Anantharaman K."/>
            <person name="Brown C.T."/>
            <person name="Hug L.A."/>
            <person name="Sharon I."/>
            <person name="Castelle C.J."/>
            <person name="Probst A.J."/>
            <person name="Thomas B.C."/>
            <person name="Singh A."/>
            <person name="Wilkins M.J."/>
            <person name="Karaoz U."/>
            <person name="Brodie E.L."/>
            <person name="Williams K.H."/>
            <person name="Hubbard S.S."/>
            <person name="Banfield J.F."/>
        </authorList>
    </citation>
    <scope>NUCLEOTIDE SEQUENCE [LARGE SCALE GENOMIC DNA]</scope>
</reference>
<feature type="region of interest" description="Disordered" evidence="1">
    <location>
        <begin position="1"/>
        <end position="22"/>
    </location>
</feature>
<evidence type="ECO:0000313" key="3">
    <source>
        <dbReference type="Proteomes" id="UP000176339"/>
    </source>
</evidence>
<dbReference type="Proteomes" id="UP000176339">
    <property type="component" value="Unassembled WGS sequence"/>
</dbReference>
<dbReference type="EMBL" id="MFEN01000034">
    <property type="protein sequence ID" value="OGE83867.1"/>
    <property type="molecule type" value="Genomic_DNA"/>
</dbReference>
<name>A0A1F5P1T4_9BACT</name>
<dbReference type="AlphaFoldDB" id="A0A1F5P1T4"/>
<organism evidence="2 3">
    <name type="scientific">Candidatus Doudnabacteria bacterium RIFCSPHIGHO2_01_FULL_49_9</name>
    <dbReference type="NCBI Taxonomy" id="1817827"/>
    <lineage>
        <taxon>Bacteria</taxon>
        <taxon>Candidatus Doudnaibacteriota</taxon>
    </lineage>
</organism>
<proteinExistence type="predicted"/>
<comment type="caution">
    <text evidence="2">The sequence shown here is derived from an EMBL/GenBank/DDBJ whole genome shotgun (WGS) entry which is preliminary data.</text>
</comment>
<sequence length="147" mass="17202">MELESRRGHESQEKRSMNEQETKLFLESKGIKPLLEWQPNQPALYVFEDLYRGDDTLMPFKNFPPDRRPSIARIDDPTSLRDARYGGIPGRVIRDLENEGTRVDLYAIDPETQQPVLAVSEYKIKLYQVKMENLFESADELFPRGRK</sequence>
<gene>
    <name evidence="2" type="ORF">A2846_05060</name>
</gene>
<accession>A0A1F5P1T4</accession>
<evidence type="ECO:0000313" key="2">
    <source>
        <dbReference type="EMBL" id="OGE83867.1"/>
    </source>
</evidence>
<evidence type="ECO:0000256" key="1">
    <source>
        <dbReference type="SAM" id="MobiDB-lite"/>
    </source>
</evidence>